<dbReference type="GO" id="GO:0000160">
    <property type="term" value="P:phosphorelay signal transduction system"/>
    <property type="evidence" value="ECO:0007669"/>
    <property type="project" value="InterPro"/>
</dbReference>
<dbReference type="CDD" id="cd17535">
    <property type="entry name" value="REC_NarL-like"/>
    <property type="match status" value="1"/>
</dbReference>
<evidence type="ECO:0000256" key="5">
    <source>
        <dbReference type="PROSITE-ProRule" id="PRU00169"/>
    </source>
</evidence>
<dbReference type="Pfam" id="PF00196">
    <property type="entry name" value="GerE"/>
    <property type="match status" value="1"/>
</dbReference>
<dbReference type="PANTHER" id="PTHR43214">
    <property type="entry name" value="TWO-COMPONENT RESPONSE REGULATOR"/>
    <property type="match status" value="1"/>
</dbReference>
<dbReference type="RefSeq" id="WP_205721604.1">
    <property type="nucleotide sequence ID" value="NZ_CP070608.1"/>
</dbReference>
<dbReference type="Proteomes" id="UP000662783">
    <property type="component" value="Chromosome"/>
</dbReference>
<evidence type="ECO:0000256" key="3">
    <source>
        <dbReference type="ARBA" id="ARBA00023125"/>
    </source>
</evidence>
<dbReference type="PROSITE" id="PS50110">
    <property type="entry name" value="RESPONSE_REGULATORY"/>
    <property type="match status" value="1"/>
</dbReference>
<dbReference type="SUPFAM" id="SSF52172">
    <property type="entry name" value="CheY-like"/>
    <property type="match status" value="1"/>
</dbReference>
<dbReference type="InterPro" id="IPR036388">
    <property type="entry name" value="WH-like_DNA-bd_sf"/>
</dbReference>
<proteinExistence type="predicted"/>
<dbReference type="SMART" id="SM00448">
    <property type="entry name" value="REC"/>
    <property type="match status" value="1"/>
</dbReference>
<evidence type="ECO:0000313" key="9">
    <source>
        <dbReference type="Proteomes" id="UP000662783"/>
    </source>
</evidence>
<protein>
    <submittedName>
        <fullName evidence="8">Response regulator transcription factor</fullName>
    </submittedName>
</protein>
<keyword evidence="4" id="KW-0804">Transcription</keyword>
<feature type="domain" description="Response regulatory" evidence="7">
    <location>
        <begin position="5"/>
        <end position="121"/>
    </location>
</feature>
<dbReference type="GO" id="GO:0003677">
    <property type="term" value="F:DNA binding"/>
    <property type="evidence" value="ECO:0007669"/>
    <property type="project" value="UniProtKB-KW"/>
</dbReference>
<evidence type="ECO:0000256" key="4">
    <source>
        <dbReference type="ARBA" id="ARBA00023163"/>
    </source>
</evidence>
<evidence type="ECO:0000256" key="1">
    <source>
        <dbReference type="ARBA" id="ARBA00022553"/>
    </source>
</evidence>
<dbReference type="InterPro" id="IPR011006">
    <property type="entry name" value="CheY-like_superfamily"/>
</dbReference>
<evidence type="ECO:0000256" key="2">
    <source>
        <dbReference type="ARBA" id="ARBA00023015"/>
    </source>
</evidence>
<dbReference type="CDD" id="cd06170">
    <property type="entry name" value="LuxR_C_like"/>
    <property type="match status" value="1"/>
</dbReference>
<dbReference type="Gene3D" id="3.40.50.2300">
    <property type="match status" value="1"/>
</dbReference>
<dbReference type="Pfam" id="PF00072">
    <property type="entry name" value="Response_reg"/>
    <property type="match status" value="1"/>
</dbReference>
<dbReference type="InterPro" id="IPR000792">
    <property type="entry name" value="Tscrpt_reg_LuxR_C"/>
</dbReference>
<dbReference type="EMBL" id="CP070608">
    <property type="protein sequence ID" value="QSE97091.1"/>
    <property type="molecule type" value="Genomic_DNA"/>
</dbReference>
<keyword evidence="1 5" id="KW-0597">Phosphoprotein</keyword>
<sequence length="207" mass="23473">MNKYRILLVDDHQILLEGTKNLINQSELFLVADTSNSAEKARELLLANDYDILVTDYQMQGMDGSQLIQIAKSVLPELKIIVLSMHDDSHIVKDLLKKGVDGYVLKSDTHDSILNALDKVTSGKRFLSDEIAELLIQNIDEEVNSALTPREEEIVRLIVKEYSTKQIAEILFISERTVETHRKNILKKTGCSNLVALIKYAYQHHLA</sequence>
<dbReference type="Gene3D" id="1.10.10.10">
    <property type="entry name" value="Winged helix-like DNA-binding domain superfamily/Winged helix DNA-binding domain"/>
    <property type="match status" value="1"/>
</dbReference>
<dbReference type="GO" id="GO:0006355">
    <property type="term" value="P:regulation of DNA-templated transcription"/>
    <property type="evidence" value="ECO:0007669"/>
    <property type="project" value="InterPro"/>
</dbReference>
<name>A0A975A0R7_9BACT</name>
<keyword evidence="9" id="KW-1185">Reference proteome</keyword>
<evidence type="ECO:0000313" key="8">
    <source>
        <dbReference type="EMBL" id="QSE97091.1"/>
    </source>
</evidence>
<keyword evidence="3" id="KW-0238">DNA-binding</keyword>
<feature type="domain" description="HTH luxR-type" evidence="6">
    <location>
        <begin position="140"/>
        <end position="205"/>
    </location>
</feature>
<dbReference type="PANTHER" id="PTHR43214:SF41">
    <property type="entry name" value="NITRATE_NITRITE RESPONSE REGULATOR PROTEIN NARP"/>
    <property type="match status" value="1"/>
</dbReference>
<dbReference type="SUPFAM" id="SSF46894">
    <property type="entry name" value="C-terminal effector domain of the bipartite response regulators"/>
    <property type="match status" value="1"/>
</dbReference>
<dbReference type="InterPro" id="IPR016032">
    <property type="entry name" value="Sig_transdc_resp-reg_C-effctor"/>
</dbReference>
<reference evidence="8" key="1">
    <citation type="submission" date="2021-02" db="EMBL/GenBank/DDBJ databases">
        <title>Fulvivirga sp. S481 isolated from sea water.</title>
        <authorList>
            <person name="Bae S.S."/>
            <person name="Baek K."/>
        </authorList>
    </citation>
    <scope>NUCLEOTIDE SEQUENCE</scope>
    <source>
        <strain evidence="8">S481</strain>
    </source>
</reference>
<dbReference type="InterPro" id="IPR039420">
    <property type="entry name" value="WalR-like"/>
</dbReference>
<dbReference type="KEGG" id="fuv:JR347_16080"/>
<dbReference type="InterPro" id="IPR001789">
    <property type="entry name" value="Sig_transdc_resp-reg_receiver"/>
</dbReference>
<dbReference type="PRINTS" id="PR00038">
    <property type="entry name" value="HTHLUXR"/>
</dbReference>
<accession>A0A975A0R7</accession>
<evidence type="ECO:0000259" key="6">
    <source>
        <dbReference type="PROSITE" id="PS50043"/>
    </source>
</evidence>
<feature type="modified residue" description="4-aspartylphosphate" evidence="5">
    <location>
        <position position="56"/>
    </location>
</feature>
<keyword evidence="2" id="KW-0805">Transcription regulation</keyword>
<evidence type="ECO:0000259" key="7">
    <source>
        <dbReference type="PROSITE" id="PS50110"/>
    </source>
</evidence>
<dbReference type="InterPro" id="IPR058245">
    <property type="entry name" value="NreC/VraR/RcsB-like_REC"/>
</dbReference>
<organism evidence="8 9">
    <name type="scientific">Fulvivirga lutea</name>
    <dbReference type="NCBI Taxonomy" id="2810512"/>
    <lineage>
        <taxon>Bacteria</taxon>
        <taxon>Pseudomonadati</taxon>
        <taxon>Bacteroidota</taxon>
        <taxon>Cytophagia</taxon>
        <taxon>Cytophagales</taxon>
        <taxon>Fulvivirgaceae</taxon>
        <taxon>Fulvivirga</taxon>
    </lineage>
</organism>
<gene>
    <name evidence="8" type="ORF">JR347_16080</name>
</gene>
<dbReference type="SMART" id="SM00421">
    <property type="entry name" value="HTH_LUXR"/>
    <property type="match status" value="1"/>
</dbReference>
<dbReference type="AlphaFoldDB" id="A0A975A0R7"/>
<dbReference type="PROSITE" id="PS50043">
    <property type="entry name" value="HTH_LUXR_2"/>
    <property type="match status" value="1"/>
</dbReference>